<organism evidence="3 4">
    <name type="scientific">Hymenobacter aranciens</name>
    <dbReference type="NCBI Taxonomy" id="3063996"/>
    <lineage>
        <taxon>Bacteria</taxon>
        <taxon>Pseudomonadati</taxon>
        <taxon>Bacteroidota</taxon>
        <taxon>Cytophagia</taxon>
        <taxon>Cytophagales</taxon>
        <taxon>Hymenobacteraceae</taxon>
        <taxon>Hymenobacter</taxon>
    </lineage>
</organism>
<proteinExistence type="predicted"/>
<dbReference type="InterPro" id="IPR013783">
    <property type="entry name" value="Ig-like_fold"/>
</dbReference>
<reference evidence="3" key="1">
    <citation type="submission" date="2023-07" db="EMBL/GenBank/DDBJ databases">
        <authorList>
            <person name="Kim M.K."/>
        </authorList>
    </citation>
    <scope>NUCLEOTIDE SEQUENCE</scope>
    <source>
        <strain evidence="3">ASUV-10-1</strain>
    </source>
</reference>
<feature type="domain" description="Ig-like" evidence="2">
    <location>
        <begin position="594"/>
        <end position="680"/>
    </location>
</feature>
<feature type="signal peptide" evidence="1">
    <location>
        <begin position="1"/>
        <end position="27"/>
    </location>
</feature>
<dbReference type="InterPro" id="IPR007110">
    <property type="entry name" value="Ig-like_dom"/>
</dbReference>
<dbReference type="NCBIfam" id="TIGR04131">
    <property type="entry name" value="Bac_Flav_CTERM"/>
    <property type="match status" value="1"/>
</dbReference>
<dbReference type="RefSeq" id="WP_305005904.1">
    <property type="nucleotide sequence ID" value="NZ_JAUQSY010000004.1"/>
</dbReference>
<dbReference type="Pfam" id="PF13585">
    <property type="entry name" value="CHU_C"/>
    <property type="match status" value="1"/>
</dbReference>
<dbReference type="Gene3D" id="2.60.40.10">
    <property type="entry name" value="Immunoglobulins"/>
    <property type="match status" value="1"/>
</dbReference>
<accession>A0ABT9B8K2</accession>
<evidence type="ECO:0000256" key="1">
    <source>
        <dbReference type="SAM" id="SignalP"/>
    </source>
</evidence>
<keyword evidence="1" id="KW-0732">Signal</keyword>
<name>A0ABT9B8K2_9BACT</name>
<dbReference type="PROSITE" id="PS50835">
    <property type="entry name" value="IG_LIKE"/>
    <property type="match status" value="1"/>
</dbReference>
<evidence type="ECO:0000259" key="2">
    <source>
        <dbReference type="PROSITE" id="PS50835"/>
    </source>
</evidence>
<evidence type="ECO:0000313" key="3">
    <source>
        <dbReference type="EMBL" id="MDO7874590.1"/>
    </source>
</evidence>
<feature type="chain" id="PRO_5046273222" evidence="1">
    <location>
        <begin position="28"/>
        <end position="879"/>
    </location>
</feature>
<comment type="caution">
    <text evidence="3">The sequence shown here is derived from an EMBL/GenBank/DDBJ whole genome shotgun (WGS) entry which is preliminary data.</text>
</comment>
<dbReference type="EMBL" id="JAUQSY010000004">
    <property type="protein sequence ID" value="MDO7874590.1"/>
    <property type="molecule type" value="Genomic_DNA"/>
</dbReference>
<dbReference type="Proteomes" id="UP001176429">
    <property type="component" value="Unassembled WGS sequence"/>
</dbReference>
<keyword evidence="4" id="KW-1185">Reference proteome</keyword>
<dbReference type="InterPro" id="IPR026341">
    <property type="entry name" value="T9SS_type_B"/>
</dbReference>
<sequence length="879" mass="94871">MKKFLHSTSLLLLSWCLLLVGTQQARATHIQGGQLTYVNVGNNQYVVTLYLYRDCSATATLPTSMSLLVKNGCTGTTQGTYPMNPVPNSIAVGTQYCPAQQQASQCVSTAQLPNYQTQQYRTATVTITPGQWLLSTEICCRPSTANLDGQANFRYEASLNNLITLADGQTRVIQNNSAQYSPQDVPVPFVSYNQSTTIGFNTTDPDNTRANPDQDSLAYSLTTPLKGCNLPVDYSNYPGGFPTPHPTIPGCFILPPANTPTLFTAQLPIAVGFNTTGACPILQGTTNLFAFNAAAGQFTFTPNVYRNTAPGLGENKYVVVGRVDDYRKLPGSNRRYLVGSVRREIFVIVINSSNTVPSAPTGTPVTPNAGTTVVQTVDSLDVTIQPCNYSQVLVRFSDPDPTDLLTVSYTGAGTIPVDILQSGDIGTYTLTGNGTRNPVARFLFQPSPAYSGRVLRIPFQIQDDACPVRGLQTRILVVRIASTRRDLATSATVAGAPGLGAINTPGLREASICPGGSLQLVGTVTRPDSTRGRLQTYNYTWTGNGIQGNANQAVVTVRPLTTTMYRLQVNPTSGFQTGVCADIDSILVRVVAEPEVAVVASNADVCPNGEITLTATASRPNDALVDNYTYEWFDANNQLLNQTGNTVTVRPTGPTSYTVRAKGALAYGCDASNSINLNVAPVAVASFDTVNVVAISSRAGSRSLIPPVTFKFTNTSRLNPINSAYQLDSVRWTYQRVRTASGEPVTSLPVRFSTSRTEATTPPLEPGYYLIKLTVNTRAAGTNCPEATAQYTVFVPNIQVPNIITPNGDNFNDFFVVNADQKGGKLEIFNRWGRKVQEYGNYQNNWNGEGQSDGVYYYYLTDRQGNKTKGWVEIVRGGN</sequence>
<evidence type="ECO:0000313" key="4">
    <source>
        <dbReference type="Proteomes" id="UP001176429"/>
    </source>
</evidence>
<gene>
    <name evidence="3" type="ORF">Q5H93_07590</name>
</gene>
<protein>
    <submittedName>
        <fullName evidence="3">Gliding motility-associated C-terminal domain-containing protein</fullName>
    </submittedName>
</protein>